<sequence length="118" mass="12363">MSKTKKSFKEVEKSLKKLAKNAKTEIPQELKESWSKAIAGVDAGAISDAGANLVSNVTGNSKAAKRTRSSVEDAVNRAQKALNTQKKGSKGRKFLMFLVVAGVAVAAAVAANKKTATS</sequence>
<evidence type="ECO:0000313" key="3">
    <source>
        <dbReference type="Proteomes" id="UP000307000"/>
    </source>
</evidence>
<evidence type="ECO:0000256" key="1">
    <source>
        <dbReference type="SAM" id="Phobius"/>
    </source>
</evidence>
<keyword evidence="3" id="KW-1185">Reference proteome</keyword>
<keyword evidence="1" id="KW-0812">Transmembrane</keyword>
<feature type="transmembrane region" description="Helical" evidence="1">
    <location>
        <begin position="94"/>
        <end position="111"/>
    </location>
</feature>
<proteinExistence type="predicted"/>
<keyword evidence="1" id="KW-1133">Transmembrane helix</keyword>
<evidence type="ECO:0000313" key="2">
    <source>
        <dbReference type="EMBL" id="QCY47292.1"/>
    </source>
</evidence>
<reference evidence="2 3" key="1">
    <citation type="submission" date="2018-12" db="EMBL/GenBank/DDBJ databases">
        <title>Complete Genome Sequence of Glutamicibacter creatinolyticus strain LGCM259,isolated from an abscess of a 12-year-old mare in Italy.</title>
        <authorList>
            <person name="Santos R.G."/>
            <person name="Silva A.L."/>
            <person name="Seyffert N."/>
            <person name="Castro T.L.P."/>
            <person name="Attili A.R."/>
            <person name="Rifici C."/>
            <person name="Mazzullo G."/>
            <person name="Brenig B."/>
            <person name="Venanzi F."/>
            <person name="Azevedo V."/>
        </authorList>
    </citation>
    <scope>NUCLEOTIDE SEQUENCE [LARGE SCALE GENOMIC DNA]</scope>
    <source>
        <strain evidence="2 3">LGCM 259</strain>
    </source>
</reference>
<accession>A0A5B7WTQ7</accession>
<dbReference type="KEGG" id="gcr:GcLGCM259_1561"/>
<dbReference type="RefSeq" id="WP_054820735.1">
    <property type="nucleotide sequence ID" value="NZ_BAAAGL010000003.1"/>
</dbReference>
<dbReference type="EMBL" id="CP034412">
    <property type="protein sequence ID" value="QCY47292.1"/>
    <property type="molecule type" value="Genomic_DNA"/>
</dbReference>
<organism evidence="2 3">
    <name type="scientific">Glutamicibacter creatinolyticus</name>
    <dbReference type="NCBI Taxonomy" id="162496"/>
    <lineage>
        <taxon>Bacteria</taxon>
        <taxon>Bacillati</taxon>
        <taxon>Actinomycetota</taxon>
        <taxon>Actinomycetes</taxon>
        <taxon>Micrococcales</taxon>
        <taxon>Micrococcaceae</taxon>
        <taxon>Glutamicibacter</taxon>
    </lineage>
</organism>
<dbReference type="Proteomes" id="UP000307000">
    <property type="component" value="Chromosome"/>
</dbReference>
<dbReference type="AlphaFoldDB" id="A0A5B7WTQ7"/>
<name>A0A5B7WTQ7_9MICC</name>
<protein>
    <submittedName>
        <fullName evidence="2">Uncharacterized protein</fullName>
    </submittedName>
</protein>
<keyword evidence="1" id="KW-0472">Membrane</keyword>
<gene>
    <name evidence="2" type="ORF">GcLGCM259_1561</name>
</gene>